<dbReference type="AlphaFoldDB" id="A4BEP2"/>
<dbReference type="GO" id="GO:0004553">
    <property type="term" value="F:hydrolase activity, hydrolyzing O-glycosyl compounds"/>
    <property type="evidence" value="ECO:0007669"/>
    <property type="project" value="InterPro"/>
</dbReference>
<organism evidence="2 3">
    <name type="scientific">Reinekea blandensis MED297</name>
    <dbReference type="NCBI Taxonomy" id="314283"/>
    <lineage>
        <taxon>Bacteria</taxon>
        <taxon>Pseudomonadati</taxon>
        <taxon>Pseudomonadota</taxon>
        <taxon>Gammaproteobacteria</taxon>
        <taxon>Oceanospirillales</taxon>
        <taxon>Saccharospirillaceae</taxon>
        <taxon>Reinekea</taxon>
    </lineage>
</organism>
<feature type="domain" description="Glycoside hydrolase family 13 N-terminal" evidence="1">
    <location>
        <begin position="6"/>
        <end position="68"/>
    </location>
</feature>
<dbReference type="InterPro" id="IPR004193">
    <property type="entry name" value="Glyco_hydro_13_N"/>
</dbReference>
<dbReference type="InterPro" id="IPR013783">
    <property type="entry name" value="Ig-like_fold"/>
</dbReference>
<dbReference type="STRING" id="314283.MED297_02577"/>
<dbReference type="InterPro" id="IPR014756">
    <property type="entry name" value="Ig_E-set"/>
</dbReference>
<gene>
    <name evidence="2" type="ORF">MED297_02577</name>
</gene>
<dbReference type="Proteomes" id="UP000005953">
    <property type="component" value="Unassembled WGS sequence"/>
</dbReference>
<dbReference type="Pfam" id="PF02922">
    <property type="entry name" value="CBM_48"/>
    <property type="match status" value="1"/>
</dbReference>
<evidence type="ECO:0000259" key="1">
    <source>
        <dbReference type="Pfam" id="PF02922"/>
    </source>
</evidence>
<evidence type="ECO:0000313" key="2">
    <source>
        <dbReference type="EMBL" id="EAR09469.1"/>
    </source>
</evidence>
<dbReference type="GO" id="GO:0005975">
    <property type="term" value="P:carbohydrate metabolic process"/>
    <property type="evidence" value="ECO:0007669"/>
    <property type="project" value="InterPro"/>
</dbReference>
<dbReference type="HOGENOM" id="CLU_158008_1_0_6"/>
<dbReference type="EMBL" id="AAOE01000010">
    <property type="protein sequence ID" value="EAR09469.1"/>
    <property type="molecule type" value="Genomic_DNA"/>
</dbReference>
<protein>
    <submittedName>
        <fullName evidence="2">Isoamylase protein-like</fullName>
    </submittedName>
</protein>
<name>A4BEP2_9GAMM</name>
<dbReference type="Gene3D" id="2.60.40.10">
    <property type="entry name" value="Immunoglobulins"/>
    <property type="match status" value="1"/>
</dbReference>
<comment type="caution">
    <text evidence="2">The sequence shown here is derived from an EMBL/GenBank/DDBJ whole genome shotgun (WGS) entry which is preliminary data.</text>
</comment>
<dbReference type="CDD" id="cd07184">
    <property type="entry name" value="E_set_Isoamylase_like_N"/>
    <property type="match status" value="1"/>
</dbReference>
<accession>A4BEP2</accession>
<evidence type="ECO:0000313" key="3">
    <source>
        <dbReference type="Proteomes" id="UP000005953"/>
    </source>
</evidence>
<sequence length="83" mass="9604">MPKDAAPEATRVALVGDFNNWQPESHELKQLKTGDFKLEVDLETGREYQFRYLIDGEIWENDWQADDYIPVPEFGTDNSVVTL</sequence>
<proteinExistence type="predicted"/>
<reference evidence="2 3" key="1">
    <citation type="submission" date="2006-02" db="EMBL/GenBank/DDBJ databases">
        <authorList>
            <person name="Pinhassi J."/>
            <person name="Pedros-Alio C."/>
            <person name="Ferriera S."/>
            <person name="Johnson J."/>
            <person name="Kravitz S."/>
            <person name="Halpern A."/>
            <person name="Remington K."/>
            <person name="Beeson K."/>
            <person name="Tran B."/>
            <person name="Rogers Y.-H."/>
            <person name="Friedman R."/>
            <person name="Venter J.C."/>
        </authorList>
    </citation>
    <scope>NUCLEOTIDE SEQUENCE [LARGE SCALE GENOMIC DNA]</scope>
    <source>
        <strain evidence="2 3">MED297</strain>
    </source>
</reference>
<keyword evidence="3" id="KW-1185">Reference proteome</keyword>
<dbReference type="SUPFAM" id="SSF81296">
    <property type="entry name" value="E set domains"/>
    <property type="match status" value="1"/>
</dbReference>